<dbReference type="KEGG" id="flh:EJ997_12480"/>
<dbReference type="PANTHER" id="PTHR12993">
    <property type="entry name" value="N-ACETYLGLUCOSAMINYL-PHOSPHATIDYLINOSITOL DE-N-ACETYLASE-RELATED"/>
    <property type="match status" value="1"/>
</dbReference>
<evidence type="ECO:0000313" key="2">
    <source>
        <dbReference type="EMBL" id="AZQ78028.1"/>
    </source>
</evidence>
<evidence type="ECO:0000313" key="3">
    <source>
        <dbReference type="Proteomes" id="UP000280344"/>
    </source>
</evidence>
<gene>
    <name evidence="2" type="ORF">EJ997_12480</name>
</gene>
<evidence type="ECO:0000256" key="1">
    <source>
        <dbReference type="ARBA" id="ARBA00022833"/>
    </source>
</evidence>
<protein>
    <submittedName>
        <fullName evidence="2">PIG-L family deacetylase</fullName>
    </submittedName>
</protein>
<dbReference type="EMBL" id="CP034593">
    <property type="protein sequence ID" value="AZQ78028.1"/>
    <property type="molecule type" value="Genomic_DNA"/>
</dbReference>
<keyword evidence="3" id="KW-1185">Reference proteome</keyword>
<dbReference type="PANTHER" id="PTHR12993:SF11">
    <property type="entry name" value="N-ACETYLGLUCOSAMINYL-PHOSPHATIDYLINOSITOL DE-N-ACETYLASE"/>
    <property type="match status" value="1"/>
</dbReference>
<sequence>MATSPRLPDWKSVLVVVAHPDDESFGLGAIIDAFAQNGAEVDVLCFTQGEASTLGAAPNLAEIRADELHAAAQEIGAASTRLLDLPDGGLGAWDFEDLRTRVEDAARGTDADGMLVFDLTGITAHPDHIAASEAAVAAADELDLPVLAWTLSNNVAQALMEETGAPFAGCETVGDLVLTVDRSAQRRAIAHHASQAVPGSVLWRRLELQGDEEHLVWLRR</sequence>
<dbReference type="OrthoDB" id="116799at2"/>
<proteinExistence type="predicted"/>
<dbReference type="RefSeq" id="WP_126704828.1">
    <property type="nucleotide sequence ID" value="NZ_CP034593.1"/>
</dbReference>
<reference evidence="2 3" key="1">
    <citation type="submission" date="2018-12" db="EMBL/GenBank/DDBJ databases">
        <title>Complete genome sequence of Flaviflexus sp. H23T48.</title>
        <authorList>
            <person name="Bae J.-W."/>
            <person name="Lee J.-Y."/>
        </authorList>
    </citation>
    <scope>NUCLEOTIDE SEQUENCE [LARGE SCALE GENOMIC DNA]</scope>
    <source>
        <strain evidence="2 3">H23T48</strain>
    </source>
</reference>
<dbReference type="Pfam" id="PF02585">
    <property type="entry name" value="PIG-L"/>
    <property type="match status" value="1"/>
</dbReference>
<accession>A0A3Q9G5U3</accession>
<dbReference type="SUPFAM" id="SSF102588">
    <property type="entry name" value="LmbE-like"/>
    <property type="match status" value="1"/>
</dbReference>
<dbReference type="GO" id="GO:0016137">
    <property type="term" value="P:glycoside metabolic process"/>
    <property type="evidence" value="ECO:0007669"/>
    <property type="project" value="UniProtKB-ARBA"/>
</dbReference>
<name>A0A3Q9G5U3_9ACTO</name>
<dbReference type="InterPro" id="IPR024078">
    <property type="entry name" value="LmbE-like_dom_sf"/>
</dbReference>
<dbReference type="AlphaFoldDB" id="A0A3Q9G5U3"/>
<keyword evidence="1" id="KW-0862">Zinc</keyword>
<dbReference type="Gene3D" id="3.40.50.10320">
    <property type="entry name" value="LmbE-like"/>
    <property type="match status" value="1"/>
</dbReference>
<dbReference type="GO" id="GO:0016811">
    <property type="term" value="F:hydrolase activity, acting on carbon-nitrogen (but not peptide) bonds, in linear amides"/>
    <property type="evidence" value="ECO:0007669"/>
    <property type="project" value="TreeGrafter"/>
</dbReference>
<dbReference type="Proteomes" id="UP000280344">
    <property type="component" value="Chromosome"/>
</dbReference>
<dbReference type="InterPro" id="IPR003737">
    <property type="entry name" value="GlcNAc_PI_deacetylase-related"/>
</dbReference>
<organism evidence="2 3">
    <name type="scientific">Flaviflexus ciconiae</name>
    <dbReference type="NCBI Taxonomy" id="2496867"/>
    <lineage>
        <taxon>Bacteria</taxon>
        <taxon>Bacillati</taxon>
        <taxon>Actinomycetota</taxon>
        <taxon>Actinomycetes</taxon>
        <taxon>Actinomycetales</taxon>
        <taxon>Actinomycetaceae</taxon>
        <taxon>Flaviflexus</taxon>
    </lineage>
</organism>